<dbReference type="InterPro" id="IPR016452">
    <property type="entry name" value="Fas1/AflB-like"/>
</dbReference>
<dbReference type="InterPro" id="IPR039569">
    <property type="entry name" value="FAS1-like_DH_region"/>
</dbReference>
<evidence type="ECO:0000313" key="26">
    <source>
        <dbReference type="EMBL" id="KAF4312508.1"/>
    </source>
</evidence>
<evidence type="ECO:0000256" key="24">
    <source>
        <dbReference type="SAM" id="MobiDB-lite"/>
    </source>
</evidence>
<comment type="catalytic activity">
    <reaction evidence="17">
        <text>holo-[ACP] + malonyl-CoA = malonyl-[ACP] + CoA</text>
        <dbReference type="Rhea" id="RHEA:41792"/>
        <dbReference type="Rhea" id="RHEA-COMP:9623"/>
        <dbReference type="Rhea" id="RHEA-COMP:9685"/>
        <dbReference type="ChEBI" id="CHEBI:57287"/>
        <dbReference type="ChEBI" id="CHEBI:57384"/>
        <dbReference type="ChEBI" id="CHEBI:64479"/>
        <dbReference type="ChEBI" id="CHEBI:78449"/>
        <dbReference type="EC" id="2.3.1.39"/>
    </reaction>
</comment>
<evidence type="ECO:0000256" key="15">
    <source>
        <dbReference type="ARBA" id="ARBA00023268"/>
    </source>
</evidence>
<keyword evidence="14" id="KW-0456">Lyase</keyword>
<evidence type="ECO:0000256" key="20">
    <source>
        <dbReference type="ARBA" id="ARBA00048835"/>
    </source>
</evidence>
<feature type="domain" description="Malonyl-CoA:ACP transacylase (MAT)" evidence="25">
    <location>
        <begin position="1672"/>
        <end position="2039"/>
    </location>
</feature>
<evidence type="ECO:0000256" key="14">
    <source>
        <dbReference type="ARBA" id="ARBA00023239"/>
    </source>
</evidence>
<evidence type="ECO:0000256" key="8">
    <source>
        <dbReference type="ARBA" id="ARBA00013258"/>
    </source>
</evidence>
<evidence type="ECO:0000256" key="19">
    <source>
        <dbReference type="ARBA" id="ARBA00048572"/>
    </source>
</evidence>
<dbReference type="EC" id="2.3.1.86" evidence="4"/>
<dbReference type="PRINTS" id="PR01483">
    <property type="entry name" value="FASYNTHASE"/>
</dbReference>
<dbReference type="EC" id="3.1.2.14" evidence="3"/>
<accession>A0A8H4N9Q5</accession>
<evidence type="ECO:0000256" key="3">
    <source>
        <dbReference type="ARBA" id="ARBA00012480"/>
    </source>
</evidence>
<dbReference type="Pfam" id="PF13452">
    <property type="entry name" value="FAS1_DH_region"/>
    <property type="match status" value="1"/>
</dbReference>
<comment type="catalytic activity">
    <reaction evidence="1">
        <text>a (3R)-hydroxyacyl-[ACP] = a (2E)-enoyl-[ACP] + H2O</text>
        <dbReference type="Rhea" id="RHEA:13097"/>
        <dbReference type="Rhea" id="RHEA-COMP:9925"/>
        <dbReference type="Rhea" id="RHEA-COMP:9945"/>
        <dbReference type="ChEBI" id="CHEBI:15377"/>
        <dbReference type="ChEBI" id="CHEBI:78784"/>
        <dbReference type="ChEBI" id="CHEBI:78827"/>
        <dbReference type="EC" id="4.2.1.59"/>
    </reaction>
</comment>
<evidence type="ECO:0000256" key="13">
    <source>
        <dbReference type="ARBA" id="ARBA00023027"/>
    </source>
</evidence>
<dbReference type="Pfam" id="PF01575">
    <property type="entry name" value="MaoC_dehydratas"/>
    <property type="match status" value="1"/>
</dbReference>
<dbReference type="InterPro" id="IPR002539">
    <property type="entry name" value="MaoC-like_dom"/>
</dbReference>
<dbReference type="PANTHER" id="PTHR10982:SF21">
    <property type="entry name" value="FATTY ACID SYNTHASE SUBUNIT BETA"/>
    <property type="match status" value="1"/>
</dbReference>
<dbReference type="GO" id="GO:0004312">
    <property type="term" value="F:fatty acid synthase activity"/>
    <property type="evidence" value="ECO:0007669"/>
    <property type="project" value="InterPro"/>
</dbReference>
<dbReference type="Gene3D" id="1.20.1050.120">
    <property type="match status" value="1"/>
</dbReference>
<reference evidence="26" key="1">
    <citation type="submission" date="2020-04" db="EMBL/GenBank/DDBJ databases">
        <title>Genome Assembly and Annotation of Botryosphaeria dothidea sdau 11-99, a Latent Pathogen of Apple Fruit Ring Rot in China.</title>
        <authorList>
            <person name="Yu C."/>
            <person name="Diao Y."/>
            <person name="Lu Q."/>
            <person name="Zhao J."/>
            <person name="Cui S."/>
            <person name="Peng C."/>
            <person name="He B."/>
            <person name="Liu H."/>
        </authorList>
    </citation>
    <scope>NUCLEOTIDE SEQUENCE [LARGE SCALE GENOMIC DNA]</scope>
    <source>
        <strain evidence="26">Sdau11-99</strain>
    </source>
</reference>
<evidence type="ECO:0000256" key="22">
    <source>
        <dbReference type="PIRNR" id="PIRNR005562"/>
    </source>
</evidence>
<dbReference type="Proteomes" id="UP000572817">
    <property type="component" value="Unassembled WGS sequence"/>
</dbReference>
<dbReference type="InterPro" id="IPR001227">
    <property type="entry name" value="Ac_transferase_dom_sf"/>
</dbReference>
<dbReference type="InterPro" id="IPR014043">
    <property type="entry name" value="Acyl_transferase_dom"/>
</dbReference>
<dbReference type="GO" id="GO:0004321">
    <property type="term" value="F:fatty-acyl-CoA synthase activity"/>
    <property type="evidence" value="ECO:0007669"/>
    <property type="project" value="UniProtKB-EC"/>
</dbReference>
<dbReference type="Pfam" id="PF22235">
    <property type="entry name" value="FAS1_thioest_ins"/>
    <property type="match status" value="1"/>
</dbReference>
<dbReference type="InterPro" id="IPR013785">
    <property type="entry name" value="Aldolase_TIM"/>
</dbReference>
<dbReference type="InterPro" id="IPR032088">
    <property type="entry name" value="SAT"/>
</dbReference>
<dbReference type="Gene3D" id="1.20.930.70">
    <property type="match status" value="1"/>
</dbReference>
<dbReference type="InterPro" id="IPR029069">
    <property type="entry name" value="HotDog_dom_sf"/>
</dbReference>
<name>A0A8H4N9Q5_9PEZI</name>
<dbReference type="EC" id="4.2.1.59" evidence="6"/>
<dbReference type="SMART" id="SM00827">
    <property type="entry name" value="PKS_AT"/>
    <property type="match status" value="1"/>
</dbReference>
<comment type="catalytic activity">
    <reaction evidence="18">
        <text>(9Z)-octadecenoyl-[ACP] + H2O = (9Z)-octadecenoate + holo-[ACP] + H(+)</text>
        <dbReference type="Rhea" id="RHEA:15057"/>
        <dbReference type="Rhea" id="RHEA-COMP:9685"/>
        <dbReference type="Rhea" id="RHEA-COMP:9924"/>
        <dbReference type="ChEBI" id="CHEBI:15377"/>
        <dbReference type="ChEBI" id="CHEBI:15378"/>
        <dbReference type="ChEBI" id="CHEBI:30823"/>
        <dbReference type="ChEBI" id="CHEBI:64479"/>
        <dbReference type="ChEBI" id="CHEBI:78783"/>
        <dbReference type="EC" id="3.1.2.14"/>
    </reaction>
</comment>
<evidence type="ECO:0000256" key="5">
    <source>
        <dbReference type="ARBA" id="ARBA00012996"/>
    </source>
</evidence>
<evidence type="ECO:0000256" key="4">
    <source>
        <dbReference type="ARBA" id="ARBA00012878"/>
    </source>
</evidence>
<comment type="catalytic activity">
    <reaction evidence="20">
        <text>holo-[ACP] + acetyl-CoA = acetyl-[ACP] + CoA</text>
        <dbReference type="Rhea" id="RHEA:41788"/>
        <dbReference type="Rhea" id="RHEA-COMP:9621"/>
        <dbReference type="Rhea" id="RHEA-COMP:9685"/>
        <dbReference type="ChEBI" id="CHEBI:57287"/>
        <dbReference type="ChEBI" id="CHEBI:57288"/>
        <dbReference type="ChEBI" id="CHEBI:64479"/>
        <dbReference type="ChEBI" id="CHEBI:78446"/>
        <dbReference type="EC" id="2.3.1.38"/>
    </reaction>
</comment>
<dbReference type="OrthoDB" id="4251012at2759"/>
<dbReference type="InterPro" id="IPR040883">
    <property type="entry name" value="FAS_meander"/>
</dbReference>
<evidence type="ECO:0000256" key="23">
    <source>
        <dbReference type="PIRSR" id="PIRSR005562-1"/>
    </source>
</evidence>
<gene>
    <name evidence="26" type="ORF">GTA08_BOTSDO11844</name>
</gene>
<evidence type="ECO:0000256" key="17">
    <source>
        <dbReference type="ARBA" id="ARBA00048462"/>
    </source>
</evidence>
<keyword evidence="12 22" id="KW-0560">Oxidoreductase</keyword>
<protein>
    <recommendedName>
        <fullName evidence="21">S-acyl fatty acid synthase thioesterase</fullName>
        <ecNumber evidence="5">1.3.1.9</ecNumber>
        <ecNumber evidence="7">2.3.1.38</ecNumber>
        <ecNumber evidence="8">2.3.1.39</ecNumber>
        <ecNumber evidence="4">2.3.1.86</ecNumber>
        <ecNumber evidence="3">3.1.2.14</ecNumber>
        <ecNumber evidence="6">4.2.1.59</ecNumber>
    </recommendedName>
</protein>
<feature type="region of interest" description="Disordered" evidence="24">
    <location>
        <begin position="1"/>
        <end position="26"/>
    </location>
</feature>
<dbReference type="SUPFAM" id="SSF54637">
    <property type="entry name" value="Thioesterase/thiol ester dehydrase-isomerase"/>
    <property type="match status" value="2"/>
</dbReference>
<dbReference type="GO" id="GO:0004314">
    <property type="term" value="F:[acyl-carrier-protein] S-malonyltransferase activity"/>
    <property type="evidence" value="ECO:0007669"/>
    <property type="project" value="UniProtKB-EC"/>
</dbReference>
<dbReference type="GO" id="GO:0004318">
    <property type="term" value="F:enoyl-[acyl-carrier-protein] reductase (NADH) activity"/>
    <property type="evidence" value="ECO:0007669"/>
    <property type="project" value="UniProtKB-UniRule"/>
</dbReference>
<dbReference type="InterPro" id="IPR016035">
    <property type="entry name" value="Acyl_Trfase/lysoPLipase"/>
</dbReference>
<evidence type="ECO:0000256" key="21">
    <source>
        <dbReference type="ARBA" id="ARBA00078671"/>
    </source>
</evidence>
<dbReference type="FunFam" id="3.40.366.10:FF:000006">
    <property type="entry name" value="Fatty acid synthase beta subunit dehydratase"/>
    <property type="match status" value="1"/>
</dbReference>
<dbReference type="EMBL" id="WWBZ02000002">
    <property type="protein sequence ID" value="KAF4312508.1"/>
    <property type="molecule type" value="Genomic_DNA"/>
</dbReference>
<dbReference type="Pfam" id="PF16073">
    <property type="entry name" value="SAT"/>
    <property type="match status" value="1"/>
</dbReference>
<keyword evidence="11 22" id="KW-0521">NADP</keyword>
<dbReference type="CDD" id="cd03447">
    <property type="entry name" value="FAS_MaoC"/>
    <property type="match status" value="1"/>
</dbReference>
<dbReference type="PANTHER" id="PTHR10982">
    <property type="entry name" value="MALONYL COA-ACYL CARRIER PROTEIN TRANSACYLASE"/>
    <property type="match status" value="1"/>
</dbReference>
<keyword evidence="9 22" id="KW-0808">Transferase</keyword>
<evidence type="ECO:0000256" key="11">
    <source>
        <dbReference type="ARBA" id="ARBA00022857"/>
    </source>
</evidence>
<comment type="catalytic activity">
    <reaction evidence="19">
        <text>a 2,3-saturated acyl-[ACP] + NAD(+) = a (2E)-enoyl-[ACP] + NADH + H(+)</text>
        <dbReference type="Rhea" id="RHEA:10240"/>
        <dbReference type="Rhea" id="RHEA-COMP:9925"/>
        <dbReference type="Rhea" id="RHEA-COMP:9926"/>
        <dbReference type="ChEBI" id="CHEBI:15378"/>
        <dbReference type="ChEBI" id="CHEBI:57540"/>
        <dbReference type="ChEBI" id="CHEBI:57945"/>
        <dbReference type="ChEBI" id="CHEBI:78784"/>
        <dbReference type="ChEBI" id="CHEBI:78785"/>
        <dbReference type="EC" id="1.3.1.9"/>
    </reaction>
</comment>
<evidence type="ECO:0000256" key="18">
    <source>
        <dbReference type="ARBA" id="ARBA00048536"/>
    </source>
</evidence>
<dbReference type="FunFam" id="3.20.20.70:FF:000078">
    <property type="entry name" value="Fatty acid synthase beta subunit dehydratase"/>
    <property type="match status" value="1"/>
</dbReference>
<dbReference type="GO" id="GO:0019171">
    <property type="term" value="F:(3R)-hydroxyacyl-[acyl-carrier-protein] dehydratase activity"/>
    <property type="evidence" value="ECO:0007669"/>
    <property type="project" value="UniProtKB-EC"/>
</dbReference>
<dbReference type="Gene3D" id="6.10.140.1400">
    <property type="match status" value="1"/>
</dbReference>
<dbReference type="GO" id="GO:0005835">
    <property type="term" value="C:fatty acid synthase complex"/>
    <property type="evidence" value="ECO:0007669"/>
    <property type="project" value="UniProtKB-UniRule"/>
</dbReference>
<dbReference type="EC" id="2.3.1.38" evidence="7"/>
<dbReference type="Pfam" id="PF08354">
    <property type="entry name" value="Fas1-AflB-like_hel"/>
    <property type="match status" value="1"/>
</dbReference>
<dbReference type="SUPFAM" id="SSF51395">
    <property type="entry name" value="FMN-linked oxidoreductases"/>
    <property type="match status" value="1"/>
</dbReference>
<feature type="active site" description="For acetyltransferase activity" evidence="23">
    <location>
        <position position="278"/>
    </location>
</feature>
<dbReference type="Gene3D" id="6.10.60.10">
    <property type="match status" value="1"/>
</dbReference>
<comment type="caution">
    <text evidence="26">The sequence shown here is derived from an EMBL/GenBank/DDBJ whole genome shotgun (WGS) entry which is preliminary data.</text>
</comment>
<dbReference type="EC" id="1.3.1.9" evidence="5"/>
<dbReference type="InterPro" id="IPR050830">
    <property type="entry name" value="Fungal_FAS"/>
</dbReference>
<comment type="catalytic activity">
    <reaction evidence="16">
        <text>acetyl-CoA + n malonyl-CoA + 2n NADPH + 4n H(+) = a long-chain-acyl-CoA + n CoA + n CO2 + 2n NADP(+).</text>
        <dbReference type="EC" id="2.3.1.86"/>
    </reaction>
</comment>
<comment type="similarity">
    <text evidence="2 22">Belongs to the fungal fatty acid synthetase subunit beta family.</text>
</comment>
<sequence length="2061" mass="228044">MFSTNSTPATSLCSTPELSPPLPPSPKIPLTISQGSASITYQFEARNHRRARQLVSQFSAYNNHDTPTPPELAASFLSYLSADIPERQVGDDHILHVCLKHFQGTFLRNDDIHSLAARLDVPREAKQAFIRNFYTAAAFNDGRHHPSALLSVAQDGYARIYTIFGGQGNTESFFDDIRDLYHTYEPFLKSFLRQSAGLLLALSRDPKAQNIFCEKDLDVAAWLESPSSTPDGSFLVSAPVSFPLIGLLQLMNYMVACMVLDLSPGEFRHSISGTTGHSQGVVVAAVAAAADSWDSFYRLSAAALSILFWIGVRSQETFPQTSIAPETVADSLANNEGAPTPMLSIRDLPQQLVEREIAATNKHLLPHNQISISLINDPRNNIVVAGPPTSLAALNVRLRRMRAPSDLDQTRVPFSKRKPTFSTSFLPISSPFHISLLSRATRAVMEDLQGVEINSSCLKIPLYHTFTGEDIRNMEDFDLVPILVRMITEEAVRWDVATRFEGATHIIDFGPGGSSGIGALTSRMKDGAGVHVILADRMDVSGDLGCKIDLFSPRESDIQYGKNWAEEYQPGLVCVAGRNMVKTRLSRLLGLPPIIVGGMTPTTVHPDFLAATMKAGFHIELAGGGYQSPETMEKALLDLVESIPAGRGITVNLIYANPRAMNWQLALIKRLRSEGVPIDGLTIGAGVPSPEIADQYFHIGLRHVSFKPGSPSAIEAVLDIARSNPTFPVILQWTGGRGGGHHSCEDFHQPILQKYSKIRRCKNVILVAGSGFGDAADTYPYLTGNWSMEYGYPRMPFDGCLFGSRMMVAKEAHTSHGTKQAIIKARGLTNEQWESTYKGHSSESDIITVTSEMGEPMHMLATRGAKFWSEMDERVFSKPPAQQLRFLRENRDYVIQRLNQDFQKVWFGLDDTGKSVDLQRMTYGQVVSRLVNLLSYEEDGKLRWIDASYRRFVVDFLRRVEQRFSAAGKYFTTSKCMMTPNDIREVSRVILTACTSTQEQFLHPQDVAFFLHLCQRKGQKPVPFIPALDQNFQTYFKKDSLWQSENLGAVCGEDAGRVCILHGPVAAQFSDKEEPVKDILDRIHHGHIEALKRDFYFSVESIPTIEFMGGQDLMRCCPENTRIIETPSNITLRLPRSSEDLPSGKSIRQFFAGQTPSWRSAMFSSDIVLEGSRYQANPLNAIIVPAAGQCIEIKNHNSNSNTRIVISEQLATSQDPKKTVEISFNPDTMEITLSLMHHQTAAAHSAELVLKFRYQPEVAGTPIRELLDDRLERVKSFYWQTWFADEPRTSDATVEDVFHSGYVIVNAELLHGFAAAVGNRCQRFTERVDSPMEAPLDIGIVVAWKAIMKPLFAINADLLKLVHLSNQFRMMPGQQQLREGDVVTTTASVNAVVNQESGKMVEVVAIIHRSGSPVMEITSQFLYRGAYNDPENTFRKSVVDNILVRMEKAKDVAILNAKPWFKPVDAQADLLNRPLAFQLEQCTRFGKNGSIRVTGSVSSEGNIIGHVEYHTTASSVNPVLGYLQRNGESVRKPVPLDVPVPVEGYGTPFRVKVPESNSRYAQVSGDFNPIHTSRIFASYLGLPGTITHGMHTSAAIRSLLDITVAKGCPSRVRKYSASFQAMVLPGEVLNVSIHHTAMLQGRKVIKLEARNSDDQVVLSADAEVDQTSAAYIFTGQGSQRKGMGMELRESSPAAAGIWMRADEYFLENYGFRITKIIQDDPKELTIHFGGPKGRRIRENYQSILRDAAASPHRGAFVRASQMYQTLHAPRCASYTFRSHLGLLSATQFTQPAITIMEAARFADLRARGLIANEDGSLSFAGHSLGEYGALAALGGGGLLRVESLAAVTFVRGLTMQMAVARDGSGRSAYSMCAVNPSKVCGRGSFGEEGLRAVVLAVAAAGAGEWLLEIVNYNIRDLQYVCAGDVRALASLTGVLNAFVQDGGPGAWQDPQRLMRVVRQHVERVRALPQPVDYERGPATVPLKQIDVPFHSSFLAGGVDTYRRFLQTHIRRADIVPEKLVGRWIPNVTGMPFGVSRAHFEHMYQATHSPRLREILDDWEMT</sequence>
<dbReference type="GO" id="GO:0004313">
    <property type="term" value="F:[acyl-carrier-protein] S-acetyltransferase activity"/>
    <property type="evidence" value="ECO:0007669"/>
    <property type="project" value="UniProtKB-EC"/>
</dbReference>
<evidence type="ECO:0000313" key="27">
    <source>
        <dbReference type="Proteomes" id="UP000572817"/>
    </source>
</evidence>
<evidence type="ECO:0000256" key="16">
    <source>
        <dbReference type="ARBA" id="ARBA00048237"/>
    </source>
</evidence>
<evidence type="ECO:0000256" key="2">
    <source>
        <dbReference type="ARBA" id="ARBA00010009"/>
    </source>
</evidence>
<dbReference type="Gene3D" id="3.40.366.10">
    <property type="entry name" value="Malonyl-Coenzyme A Acyl Carrier Protein, domain 2"/>
    <property type="match status" value="3"/>
</dbReference>
<dbReference type="Gene3D" id="3.30.70.2430">
    <property type="match status" value="1"/>
</dbReference>
<dbReference type="GO" id="GO:0016297">
    <property type="term" value="F:fatty acyl-[ACP] hydrolase activity"/>
    <property type="evidence" value="ECO:0007669"/>
    <property type="project" value="UniProtKB-EC"/>
</dbReference>
<dbReference type="FunFam" id="3.40.366.10:FF:000007">
    <property type="entry name" value="Fatty acid synthase beta subunit dehydratase"/>
    <property type="match status" value="1"/>
</dbReference>
<proteinExistence type="inferred from homology"/>
<dbReference type="Gene3D" id="3.10.129.10">
    <property type="entry name" value="Hotdog Thioesterase"/>
    <property type="match status" value="1"/>
</dbReference>
<organism evidence="26 27">
    <name type="scientific">Botryosphaeria dothidea</name>
    <dbReference type="NCBI Taxonomy" id="55169"/>
    <lineage>
        <taxon>Eukaryota</taxon>
        <taxon>Fungi</taxon>
        <taxon>Dikarya</taxon>
        <taxon>Ascomycota</taxon>
        <taxon>Pezizomycotina</taxon>
        <taxon>Dothideomycetes</taxon>
        <taxon>Dothideomycetes incertae sedis</taxon>
        <taxon>Botryosphaeriales</taxon>
        <taxon>Botryosphaeriaceae</taxon>
        <taxon>Botryosphaeria</taxon>
    </lineage>
</organism>
<keyword evidence="13 22" id="KW-0520">NAD</keyword>
<dbReference type="InterPro" id="IPR003965">
    <property type="entry name" value="Fatty_acid_synthase"/>
</dbReference>
<evidence type="ECO:0000256" key="6">
    <source>
        <dbReference type="ARBA" id="ARBA00013167"/>
    </source>
</evidence>
<dbReference type="SUPFAM" id="SSF52151">
    <property type="entry name" value="FabD/lysophospholipase-like"/>
    <property type="match status" value="2"/>
</dbReference>
<dbReference type="EC" id="2.3.1.39" evidence="8"/>
<dbReference type="GO" id="GO:0006633">
    <property type="term" value="P:fatty acid biosynthetic process"/>
    <property type="evidence" value="ECO:0007669"/>
    <property type="project" value="InterPro"/>
</dbReference>
<dbReference type="Pfam" id="PF17828">
    <property type="entry name" value="FAS_N"/>
    <property type="match status" value="1"/>
</dbReference>
<evidence type="ECO:0000259" key="25">
    <source>
        <dbReference type="SMART" id="SM00827"/>
    </source>
</evidence>
<dbReference type="Pfam" id="PF17951">
    <property type="entry name" value="FAS_meander"/>
    <property type="match status" value="1"/>
</dbReference>
<evidence type="ECO:0000256" key="1">
    <source>
        <dbReference type="ARBA" id="ARBA00001055"/>
    </source>
</evidence>
<dbReference type="Gene3D" id="6.20.240.10">
    <property type="match status" value="1"/>
</dbReference>
<evidence type="ECO:0000256" key="10">
    <source>
        <dbReference type="ARBA" id="ARBA00022801"/>
    </source>
</evidence>
<keyword evidence="15" id="KW-0511">Multifunctional enzyme</keyword>
<feature type="active site" description="For malonyltransferase activity" evidence="23">
    <location>
        <position position="1823"/>
    </location>
</feature>
<evidence type="ECO:0000256" key="12">
    <source>
        <dbReference type="ARBA" id="ARBA00023002"/>
    </source>
</evidence>
<dbReference type="InterPro" id="IPR013565">
    <property type="entry name" value="Fas1/AflB-like_central"/>
</dbReference>
<dbReference type="Gene3D" id="3.30.1120.100">
    <property type="match status" value="1"/>
</dbReference>
<keyword evidence="27" id="KW-1185">Reference proteome</keyword>
<evidence type="ECO:0000256" key="7">
    <source>
        <dbReference type="ARBA" id="ARBA00013256"/>
    </source>
</evidence>
<dbReference type="InterPro" id="IPR041099">
    <property type="entry name" value="FAS1_N"/>
</dbReference>
<dbReference type="Pfam" id="PF00698">
    <property type="entry name" value="Acyl_transf_1"/>
    <property type="match status" value="1"/>
</dbReference>
<keyword evidence="10 22" id="KW-0378">Hydrolase</keyword>
<dbReference type="PIRSF" id="PIRSF005562">
    <property type="entry name" value="FAS_yeast_beta"/>
    <property type="match status" value="1"/>
</dbReference>
<evidence type="ECO:0000256" key="9">
    <source>
        <dbReference type="ARBA" id="ARBA00022679"/>
    </source>
</evidence>
<dbReference type="Gene3D" id="3.20.20.70">
    <property type="entry name" value="Aldolase class I"/>
    <property type="match status" value="1"/>
</dbReference>